<dbReference type="STRING" id="630515.SAMN04489812_0257"/>
<sequence length="220" mass="23990">MGEESSRTAGALELLGAVAYGELAAFDRLADDARLAPDLPDRVQMTGMAAAQFEHFSLVSNRIGALGGDVLAVMEPYHRPFDEFHGLTRPKTWHEGLVKAYIGDGLAADFYREVAEMVDVDTREVVHQVLAEEVYADFVVDRVRSAIEDDPDIGGRLALWGRRLVGEAMSQAQRVATERPALAALFAGPDAESPLVRISRMTAQLVQNHTARMARLGLSS</sequence>
<organism evidence="2 3">
    <name type="scientific">Microlunatus soli</name>
    <dbReference type="NCBI Taxonomy" id="630515"/>
    <lineage>
        <taxon>Bacteria</taxon>
        <taxon>Bacillati</taxon>
        <taxon>Actinomycetota</taxon>
        <taxon>Actinomycetes</taxon>
        <taxon>Propionibacteriales</taxon>
        <taxon>Propionibacteriaceae</taxon>
        <taxon>Microlunatus</taxon>
    </lineage>
</organism>
<keyword evidence="3" id="KW-1185">Reference proteome</keyword>
<dbReference type="OrthoDB" id="3728083at2"/>
<dbReference type="Gene3D" id="1.20.1260.10">
    <property type="match status" value="1"/>
</dbReference>
<accession>A0A1H1MTA4</accession>
<evidence type="ECO:0000313" key="3">
    <source>
        <dbReference type="Proteomes" id="UP000199103"/>
    </source>
</evidence>
<proteinExistence type="predicted"/>
<gene>
    <name evidence="2" type="ORF">SAMN04489812_0257</name>
</gene>
<dbReference type="Pfam" id="PF13794">
    <property type="entry name" value="MiaE_2"/>
    <property type="match status" value="1"/>
</dbReference>
<dbReference type="CDD" id="cd00657">
    <property type="entry name" value="Ferritin_like"/>
    <property type="match status" value="1"/>
</dbReference>
<protein>
    <submittedName>
        <fullName evidence="2">tRNA-(MS[2]IO[6]A)-hydroxylase (MiaE)-like</fullName>
    </submittedName>
</protein>
<evidence type="ECO:0000313" key="2">
    <source>
        <dbReference type="EMBL" id="SDR90091.1"/>
    </source>
</evidence>
<feature type="domain" description="Ferritin-like" evidence="1">
    <location>
        <begin position="10"/>
        <end position="187"/>
    </location>
</feature>
<dbReference type="InterPro" id="IPR059125">
    <property type="entry name" value="Ferritin_actino"/>
</dbReference>
<reference evidence="2 3" key="1">
    <citation type="submission" date="2016-10" db="EMBL/GenBank/DDBJ databases">
        <authorList>
            <person name="de Groot N.N."/>
        </authorList>
    </citation>
    <scope>NUCLEOTIDE SEQUENCE [LARGE SCALE GENOMIC DNA]</scope>
    <source>
        <strain evidence="2 3">DSM 21800</strain>
    </source>
</reference>
<dbReference type="InterPro" id="IPR012347">
    <property type="entry name" value="Ferritin-like"/>
</dbReference>
<name>A0A1H1MTA4_9ACTN</name>
<dbReference type="RefSeq" id="WP_091518613.1">
    <property type="nucleotide sequence ID" value="NZ_LT629772.1"/>
</dbReference>
<dbReference type="EMBL" id="LT629772">
    <property type="protein sequence ID" value="SDR90091.1"/>
    <property type="molecule type" value="Genomic_DNA"/>
</dbReference>
<dbReference type="Proteomes" id="UP000199103">
    <property type="component" value="Chromosome I"/>
</dbReference>
<dbReference type="SUPFAM" id="SSF47240">
    <property type="entry name" value="Ferritin-like"/>
    <property type="match status" value="1"/>
</dbReference>
<dbReference type="AlphaFoldDB" id="A0A1H1MTA4"/>
<evidence type="ECO:0000259" key="1">
    <source>
        <dbReference type="Pfam" id="PF13794"/>
    </source>
</evidence>
<dbReference type="InterPro" id="IPR009078">
    <property type="entry name" value="Ferritin-like_SF"/>
</dbReference>